<dbReference type="OrthoDB" id="1860246at2"/>
<dbReference type="GeneID" id="82191006"/>
<dbReference type="eggNOG" id="ENOG50338QR">
    <property type="taxonomic scope" value="Bacteria"/>
</dbReference>
<accession>R9L5S1</accession>
<evidence type="ECO:0000313" key="3">
    <source>
        <dbReference type="Proteomes" id="UP000014204"/>
    </source>
</evidence>
<dbReference type="STRING" id="1235794.C811_01525"/>
<evidence type="ECO:0000313" key="2">
    <source>
        <dbReference type="EMBL" id="EOS51107.1"/>
    </source>
</evidence>
<protein>
    <submittedName>
        <fullName evidence="2">Uncharacterized protein</fullName>
    </submittedName>
</protein>
<dbReference type="HOGENOM" id="CLU_1881703_0_0_11"/>
<comment type="caution">
    <text evidence="2">The sequence shown here is derived from an EMBL/GenBank/DDBJ whole genome shotgun (WGS) entry which is preliminary data.</text>
</comment>
<organism evidence="2 3">
    <name type="scientific">Adlercreutzia caecimuris B7</name>
    <dbReference type="NCBI Taxonomy" id="1235794"/>
    <lineage>
        <taxon>Bacteria</taxon>
        <taxon>Bacillati</taxon>
        <taxon>Actinomycetota</taxon>
        <taxon>Coriobacteriia</taxon>
        <taxon>Eggerthellales</taxon>
        <taxon>Eggerthellaceae</taxon>
        <taxon>Adlercreutzia</taxon>
    </lineage>
</organism>
<feature type="compositionally biased region" description="Basic and acidic residues" evidence="1">
    <location>
        <begin position="100"/>
        <end position="110"/>
    </location>
</feature>
<gene>
    <name evidence="2" type="ORF">C811_01525</name>
</gene>
<name>R9L5S1_9ACTN</name>
<dbReference type="Proteomes" id="UP000014204">
    <property type="component" value="Unassembled WGS sequence"/>
</dbReference>
<evidence type="ECO:0000256" key="1">
    <source>
        <dbReference type="SAM" id="MobiDB-lite"/>
    </source>
</evidence>
<reference evidence="2 3" key="1">
    <citation type="submission" date="2013-04" db="EMBL/GenBank/DDBJ databases">
        <title>The Genome Sequence of Enterorhabdus caecimuris B7.</title>
        <authorList>
            <consortium name="The Broad Institute Genomics Platform"/>
            <consortium name="The Broad Institute Genome Sequencing Center for Infectious Disease"/>
            <person name="Earl A."/>
            <person name="Xavier R."/>
            <person name="Elson C."/>
            <person name="Duck W."/>
            <person name="Walker B."/>
            <person name="Young S."/>
            <person name="Zeng Q."/>
            <person name="Gargeya S."/>
            <person name="Fitzgerald M."/>
            <person name="Haas B."/>
            <person name="Abouelleil A."/>
            <person name="Allen A.W."/>
            <person name="Alvarado L."/>
            <person name="Arachchi H.M."/>
            <person name="Berlin A.M."/>
            <person name="Chapman S.B."/>
            <person name="Gainer-Dewar J."/>
            <person name="Goldberg J."/>
            <person name="Griggs A."/>
            <person name="Gujja S."/>
            <person name="Hansen M."/>
            <person name="Howarth C."/>
            <person name="Imamovic A."/>
            <person name="Ireland A."/>
            <person name="Larimer J."/>
            <person name="McCowan C."/>
            <person name="Murphy C."/>
            <person name="Pearson M."/>
            <person name="Poon T.W."/>
            <person name="Priest M."/>
            <person name="Roberts A."/>
            <person name="Saif S."/>
            <person name="Shea T."/>
            <person name="Sisk P."/>
            <person name="Sykes S."/>
            <person name="Wortman J."/>
            <person name="Nusbaum C."/>
            <person name="Birren B."/>
        </authorList>
    </citation>
    <scope>NUCLEOTIDE SEQUENCE [LARGE SCALE GENOMIC DNA]</scope>
    <source>
        <strain evidence="2 3">B7</strain>
    </source>
</reference>
<feature type="compositionally biased region" description="Polar residues" evidence="1">
    <location>
        <begin position="111"/>
        <end position="121"/>
    </location>
</feature>
<sequence length="141" mass="15236">MQGKLELHAPIEIDGNEVSELTYDPSQITITQFAAAEAAAKKKAANLVAIAEFDYTFHFYLGAYSIIAANPSIDVTDLERIKGLDIMQLIEVGRFFTMRSDEQEDGKSDEQPATTPESSQLPSTTSTACASSTSSPTTARP</sequence>
<keyword evidence="3" id="KW-1185">Reference proteome</keyword>
<feature type="compositionally biased region" description="Low complexity" evidence="1">
    <location>
        <begin position="122"/>
        <end position="141"/>
    </location>
</feature>
<proteinExistence type="predicted"/>
<dbReference type="AlphaFoldDB" id="R9L5S1"/>
<dbReference type="EMBL" id="ASSY01000008">
    <property type="protein sequence ID" value="EOS51107.1"/>
    <property type="molecule type" value="Genomic_DNA"/>
</dbReference>
<dbReference type="RefSeq" id="WP_016309725.1">
    <property type="nucleotide sequence ID" value="NZ_KE159646.1"/>
</dbReference>
<feature type="region of interest" description="Disordered" evidence="1">
    <location>
        <begin position="100"/>
        <end position="141"/>
    </location>
</feature>